<dbReference type="GO" id="GO:0005737">
    <property type="term" value="C:cytoplasm"/>
    <property type="evidence" value="ECO:0007669"/>
    <property type="project" value="UniProtKB-SubCell"/>
</dbReference>
<evidence type="ECO:0000256" key="7">
    <source>
        <dbReference type="ARBA" id="ARBA00022771"/>
    </source>
</evidence>
<evidence type="ECO:0008006" key="15">
    <source>
        <dbReference type="Google" id="ProtNLM"/>
    </source>
</evidence>
<sequence>MSFGRLGVDVIISSSIEENPACVHGPSILFERFQEGGQSRRFYACSACRDRRDCSFFHWAHIKMHKNKKEIWQRLIRESQPSVSHQQLYNRLEVVRGMSPGKRHYCTSCCCLLTNDEDKSKHNEECSFITPVTDIHLSHPSTVLPPKESSKYEAQYLFAEGSVCVLVDMLVQLGITRTLCVGAPRIHEAITPPQYHSNNTSSSTSNTSSSTSNTSSSTSNTSSSTSPHATMDSLMLDIDNRYCSFFSPDEFIRYNMFNHHFFDGDEAKQTYLNFIGQQDAKLAVVCDPPFGGRMELLAHNLNRIQEDWRNTQDLDNTHILPMLFIFPYFMEQQVLSSLPTFTMLDYQVDYDNHPLYSSGPKGMKNGSAVRVFTNQPASTFVLPESEGYRFCPLCRRWVAINNTHCDKCNGCMAKDGRTYKHCDQCDKCVKPSWIHCNTCTRCQPPDHTCHPLLHHSSTQPPTCNKCGATGHKRSLCHKRMKTTIPLEQKKKKKKKDNYPQSLEEERKRNLNINLDKLKTMKKQELIDKIYEWDTKNWKEEMEKISMSTSHKILKSEPRLKNCDIYTVEANISTLKKYGLDRDQVRINLSLLFRKPVKIEHDIAILKELGFINLCAHDYLIICNLFKSGVVSLKKCQMLPEYYDPMESVLVELGLPSHRLPRQLIPSQIDSLTIQQVHIMLSNAFLCWQLDCSEEIVNKMKAMYNLNRKSITLQHKIIQDLETYWNIDTEKVMRNPYLLSCSPNNITYIATKVKKIAQVDLKDLVFLTPRILAIPYQQLIQIDAILTNLDVTQAAVIALPWVCTLKPETIVERIHLLEQIPELGVLKSHPRVLRLIVYYKKVLSRLAHLQQIKNSSAVPSLNKLAVQMCTQMSRSYSTPVHIQSS</sequence>
<reference evidence="13" key="1">
    <citation type="submission" date="2023-11" db="EMBL/GenBank/DDBJ databases">
        <title>Genome assemblies of two species of porcelain crab, Petrolisthes cinctipes and Petrolisthes manimaculis (Anomura: Porcellanidae).</title>
        <authorList>
            <person name="Angst P."/>
        </authorList>
    </citation>
    <scope>NUCLEOTIDE SEQUENCE</scope>
    <source>
        <strain evidence="13">PB745_02</strain>
        <tissue evidence="13">Gill</tissue>
    </source>
</reference>
<comment type="caution">
    <text evidence="13">The sequence shown here is derived from an EMBL/GenBank/DDBJ whole genome shotgun (WGS) entry which is preliminary data.</text>
</comment>
<dbReference type="GO" id="GO:0008988">
    <property type="term" value="F:rRNA (adenine-N6-)-methyltransferase activity"/>
    <property type="evidence" value="ECO:0007669"/>
    <property type="project" value="InterPro"/>
</dbReference>
<evidence type="ECO:0000256" key="5">
    <source>
        <dbReference type="ARBA" id="ARBA00022691"/>
    </source>
</evidence>
<keyword evidence="7 9" id="KW-0863">Zinc-finger</keyword>
<proteinExistence type="predicted"/>
<feature type="compositionally biased region" description="Low complexity" evidence="10">
    <location>
        <begin position="197"/>
        <end position="226"/>
    </location>
</feature>
<keyword evidence="14" id="KW-1185">Reference proteome</keyword>
<dbReference type="PANTHER" id="PTHR13493">
    <property type="entry name" value="ZINC FINGER CCHC DOMAIN-CONTAINING"/>
    <property type="match status" value="1"/>
</dbReference>
<dbReference type="PROSITE" id="PS51270">
    <property type="entry name" value="ZF_CTCHY"/>
    <property type="match status" value="1"/>
</dbReference>
<comment type="subcellular location">
    <subcellularLocation>
        <location evidence="1">Cytoplasm</location>
    </subcellularLocation>
</comment>
<dbReference type="AlphaFoldDB" id="A0AAE1TVV5"/>
<evidence type="ECO:0000256" key="1">
    <source>
        <dbReference type="ARBA" id="ARBA00004496"/>
    </source>
</evidence>
<dbReference type="SUPFAM" id="SSF161245">
    <property type="entry name" value="Zinc hairpin stack"/>
    <property type="match status" value="1"/>
</dbReference>
<evidence type="ECO:0000256" key="10">
    <source>
        <dbReference type="SAM" id="MobiDB-lite"/>
    </source>
</evidence>
<gene>
    <name evidence="13" type="ORF">Pmani_028066</name>
</gene>
<evidence type="ECO:0000256" key="6">
    <source>
        <dbReference type="ARBA" id="ARBA00022723"/>
    </source>
</evidence>
<accession>A0AAE1TVV5</accession>
<dbReference type="PROSITE" id="PS51999">
    <property type="entry name" value="ZF_GRF"/>
    <property type="match status" value="1"/>
</dbReference>
<dbReference type="EMBL" id="JAWZYT010003190">
    <property type="protein sequence ID" value="KAK4299672.1"/>
    <property type="molecule type" value="Genomic_DNA"/>
</dbReference>
<feature type="domain" description="CTCHY-type" evidence="11">
    <location>
        <begin position="386"/>
        <end position="447"/>
    </location>
</feature>
<dbReference type="Gene3D" id="1.25.70.10">
    <property type="entry name" value="Transcription termination factor 3, mitochondrial"/>
    <property type="match status" value="1"/>
</dbReference>
<name>A0AAE1TVV5_9EUCA</name>
<dbReference type="InterPro" id="IPR037275">
    <property type="entry name" value="Znf_CTCHY_sf"/>
</dbReference>
<keyword evidence="3" id="KW-0489">Methyltransferase</keyword>
<feature type="region of interest" description="Disordered" evidence="10">
    <location>
        <begin position="191"/>
        <end position="228"/>
    </location>
</feature>
<evidence type="ECO:0000313" key="14">
    <source>
        <dbReference type="Proteomes" id="UP001292094"/>
    </source>
</evidence>
<evidence type="ECO:0000256" key="9">
    <source>
        <dbReference type="PROSITE-ProRule" id="PRU00965"/>
    </source>
</evidence>
<evidence type="ECO:0000256" key="8">
    <source>
        <dbReference type="ARBA" id="ARBA00022833"/>
    </source>
</evidence>
<dbReference type="Pfam" id="PF10237">
    <property type="entry name" value="N6-adenineMlase"/>
    <property type="match status" value="1"/>
</dbReference>
<evidence type="ECO:0000259" key="11">
    <source>
        <dbReference type="PROSITE" id="PS51270"/>
    </source>
</evidence>
<dbReference type="GO" id="GO:0008270">
    <property type="term" value="F:zinc ion binding"/>
    <property type="evidence" value="ECO:0007669"/>
    <property type="project" value="UniProtKB-KW"/>
</dbReference>
<dbReference type="InterPro" id="IPR041370">
    <property type="entry name" value="Mlase_EEF1AKMT1/ZCCHC4"/>
</dbReference>
<evidence type="ECO:0000259" key="12">
    <source>
        <dbReference type="PROSITE" id="PS51999"/>
    </source>
</evidence>
<evidence type="ECO:0000256" key="3">
    <source>
        <dbReference type="ARBA" id="ARBA00022603"/>
    </source>
</evidence>
<feature type="domain" description="GRF-type" evidence="12">
    <location>
        <begin position="22"/>
        <end position="63"/>
    </location>
</feature>
<keyword evidence="4" id="KW-0808">Transferase</keyword>
<evidence type="ECO:0000256" key="2">
    <source>
        <dbReference type="ARBA" id="ARBA00022490"/>
    </source>
</evidence>
<keyword evidence="8" id="KW-0862">Zinc</keyword>
<dbReference type="InterPro" id="IPR010666">
    <property type="entry name" value="Znf_GRF"/>
</dbReference>
<evidence type="ECO:0000313" key="13">
    <source>
        <dbReference type="EMBL" id="KAK4299672.1"/>
    </source>
</evidence>
<keyword evidence="2" id="KW-0963">Cytoplasm</keyword>
<keyword evidence="6" id="KW-0479">Metal-binding</keyword>
<dbReference type="GO" id="GO:0005730">
    <property type="term" value="C:nucleolus"/>
    <property type="evidence" value="ECO:0007669"/>
    <property type="project" value="TreeGrafter"/>
</dbReference>
<organism evidence="13 14">
    <name type="scientific">Petrolisthes manimaculis</name>
    <dbReference type="NCBI Taxonomy" id="1843537"/>
    <lineage>
        <taxon>Eukaryota</taxon>
        <taxon>Metazoa</taxon>
        <taxon>Ecdysozoa</taxon>
        <taxon>Arthropoda</taxon>
        <taxon>Crustacea</taxon>
        <taxon>Multicrustacea</taxon>
        <taxon>Malacostraca</taxon>
        <taxon>Eumalacostraca</taxon>
        <taxon>Eucarida</taxon>
        <taxon>Decapoda</taxon>
        <taxon>Pleocyemata</taxon>
        <taxon>Anomura</taxon>
        <taxon>Galatheoidea</taxon>
        <taxon>Porcellanidae</taxon>
        <taxon>Petrolisthes</taxon>
    </lineage>
</organism>
<keyword evidence="5" id="KW-0949">S-adenosyl-L-methionine</keyword>
<dbReference type="Proteomes" id="UP001292094">
    <property type="component" value="Unassembled WGS sequence"/>
</dbReference>
<dbReference type="InterPro" id="IPR017921">
    <property type="entry name" value="Znf_CTCHY"/>
</dbReference>
<dbReference type="InterPro" id="IPR039846">
    <property type="entry name" value="ZCCHC4"/>
</dbReference>
<dbReference type="PANTHER" id="PTHR13493:SF3">
    <property type="entry name" value="RRNA N6-ADENOSINE-METHYLTRANSFERASE ZCCHC4"/>
    <property type="match status" value="1"/>
</dbReference>
<dbReference type="InterPro" id="IPR038538">
    <property type="entry name" value="MTERF_sf"/>
</dbReference>
<evidence type="ECO:0000256" key="4">
    <source>
        <dbReference type="ARBA" id="ARBA00022679"/>
    </source>
</evidence>
<protein>
    <recommendedName>
        <fullName evidence="15">Zinc finger CCHC domain-containing protein 4</fullName>
    </recommendedName>
</protein>